<gene>
    <name evidence="2" type="ORF">APZ16_05225</name>
</gene>
<dbReference type="AlphaFoldDB" id="A0A147JY47"/>
<dbReference type="EMBL" id="LQMQ01000019">
    <property type="protein sequence ID" value="KUO41525.1"/>
    <property type="molecule type" value="Genomic_DNA"/>
</dbReference>
<feature type="site" description="Participates in a stacking interaction with the thymidine ring of dTDP-4-oxo-6-deoxyglucose" evidence="1">
    <location>
        <position position="124"/>
    </location>
</feature>
<dbReference type="Gene3D" id="2.60.120.10">
    <property type="entry name" value="Jelly Rolls"/>
    <property type="match status" value="1"/>
</dbReference>
<dbReference type="PANTHER" id="PTHR21047:SF2">
    <property type="entry name" value="THYMIDINE DIPHOSPHO-4-KETO-RHAMNOSE 3,5-EPIMERASE"/>
    <property type="match status" value="1"/>
</dbReference>
<dbReference type="Pfam" id="PF00908">
    <property type="entry name" value="dTDP_sugar_isom"/>
    <property type="match status" value="1"/>
</dbReference>
<evidence type="ECO:0000256" key="1">
    <source>
        <dbReference type="PIRSR" id="PIRSR600888-3"/>
    </source>
</evidence>
<dbReference type="SUPFAM" id="SSF51182">
    <property type="entry name" value="RmlC-like cupins"/>
    <property type="match status" value="1"/>
</dbReference>
<dbReference type="PANTHER" id="PTHR21047">
    <property type="entry name" value="DTDP-6-DEOXY-D-GLUCOSE-3,5 EPIMERASE"/>
    <property type="match status" value="1"/>
</dbReference>
<evidence type="ECO:0000313" key="2">
    <source>
        <dbReference type="EMBL" id="KUO41525.1"/>
    </source>
</evidence>
<sequence>MIEGVKIKKLRRLTDERGWLTEILRRDDEMFERFGQVYVTAAYTDVVKAWHMHKKQTDNMTCIKGCVKLVLYDGRQGSKTKGEINEFTIEDKSPLLVRVPPEVWHGFKAIGETAIIINIPTELYNYENPDEHRLPPDTDIIPYKWDLKPGLKHG</sequence>
<reference evidence="2 3" key="1">
    <citation type="journal article" date="2016" name="Nat. Microbiol.">
        <title>Genomic inference of the metabolism of cosmopolitan subsurface Archaea, Hadesarchaea.</title>
        <authorList>
            <person name="Baker B.J."/>
            <person name="Saw J.H."/>
            <person name="Lind A.E."/>
            <person name="Lazar C.S."/>
            <person name="Hinrichs K.-U."/>
            <person name="Teske A.P."/>
            <person name="Ettema T.J."/>
        </authorList>
    </citation>
    <scope>NUCLEOTIDE SEQUENCE [LARGE SCALE GENOMIC DNA]</scope>
</reference>
<dbReference type="InterPro" id="IPR011051">
    <property type="entry name" value="RmlC_Cupin_sf"/>
</dbReference>
<comment type="caution">
    <text evidence="2">The sequence shown here is derived from an EMBL/GenBank/DDBJ whole genome shotgun (WGS) entry which is preliminary data.</text>
</comment>
<dbReference type="GO" id="GO:0008830">
    <property type="term" value="F:dTDP-4-dehydrorhamnose 3,5-epimerase activity"/>
    <property type="evidence" value="ECO:0007669"/>
    <property type="project" value="InterPro"/>
</dbReference>
<protein>
    <submittedName>
        <fullName evidence="2">dTDP-4-dehydrorhamnose 3,5-epimerase</fullName>
    </submittedName>
</protein>
<evidence type="ECO:0000313" key="3">
    <source>
        <dbReference type="Proteomes" id="UP000074294"/>
    </source>
</evidence>
<dbReference type="STRING" id="1776334.APZ16_05225"/>
<organism evidence="2 3">
    <name type="scientific">Hadarchaeum yellowstonense</name>
    <dbReference type="NCBI Taxonomy" id="1776334"/>
    <lineage>
        <taxon>Archaea</taxon>
        <taxon>Methanobacteriati</taxon>
        <taxon>Candidatus Hadarchaeota</taxon>
        <taxon>Candidatus Hadarchaeia</taxon>
        <taxon>Candidatus Hadarchaeales</taxon>
        <taxon>Candidatus Hadarchaeaceae</taxon>
        <taxon>Candidatus Hadarchaeum</taxon>
    </lineage>
</organism>
<dbReference type="InterPro" id="IPR014710">
    <property type="entry name" value="RmlC-like_jellyroll"/>
</dbReference>
<dbReference type="GO" id="GO:0005829">
    <property type="term" value="C:cytosol"/>
    <property type="evidence" value="ECO:0007669"/>
    <property type="project" value="TreeGrafter"/>
</dbReference>
<name>A0A147JY47_HADYE</name>
<accession>A0A147JY47</accession>
<dbReference type="Proteomes" id="UP000074294">
    <property type="component" value="Unassembled WGS sequence"/>
</dbReference>
<dbReference type="InterPro" id="IPR000888">
    <property type="entry name" value="RmlC-like"/>
</dbReference>
<dbReference type="GO" id="GO:0000271">
    <property type="term" value="P:polysaccharide biosynthetic process"/>
    <property type="evidence" value="ECO:0007669"/>
    <property type="project" value="TreeGrafter"/>
</dbReference>
<proteinExistence type="predicted"/>